<dbReference type="CDD" id="cd01392">
    <property type="entry name" value="HTH_LacI"/>
    <property type="match status" value="1"/>
</dbReference>
<dbReference type="SUPFAM" id="SSF47413">
    <property type="entry name" value="lambda repressor-like DNA-binding domains"/>
    <property type="match status" value="1"/>
</dbReference>
<dbReference type="Gene3D" id="1.10.260.40">
    <property type="entry name" value="lambda repressor-like DNA-binding domains"/>
    <property type="match status" value="1"/>
</dbReference>
<dbReference type="PROSITE" id="PS50932">
    <property type="entry name" value="HTH_LACI_2"/>
    <property type="match status" value="1"/>
</dbReference>
<evidence type="ECO:0000256" key="3">
    <source>
        <dbReference type="ARBA" id="ARBA00023125"/>
    </source>
</evidence>
<dbReference type="InterPro" id="IPR000843">
    <property type="entry name" value="HTH_LacI"/>
</dbReference>
<evidence type="ECO:0000259" key="5">
    <source>
        <dbReference type="PROSITE" id="PS50932"/>
    </source>
</evidence>
<feature type="domain" description="HTH lacI-type" evidence="5">
    <location>
        <begin position="2"/>
        <end position="56"/>
    </location>
</feature>
<proteinExistence type="predicted"/>
<dbReference type="Proteomes" id="UP001139365">
    <property type="component" value="Unassembled WGS sequence"/>
</dbReference>
<protein>
    <submittedName>
        <fullName evidence="6">LacI family transcriptional regulator</fullName>
    </submittedName>
</protein>
<dbReference type="GO" id="GO:0000976">
    <property type="term" value="F:transcription cis-regulatory region binding"/>
    <property type="evidence" value="ECO:0007669"/>
    <property type="project" value="TreeGrafter"/>
</dbReference>
<dbReference type="Pfam" id="PF00356">
    <property type="entry name" value="LacI"/>
    <property type="match status" value="1"/>
</dbReference>
<dbReference type="SUPFAM" id="SSF53822">
    <property type="entry name" value="Periplasmic binding protein-like I"/>
    <property type="match status" value="1"/>
</dbReference>
<keyword evidence="1" id="KW-0678">Repressor</keyword>
<dbReference type="SMART" id="SM00354">
    <property type="entry name" value="HTH_LACI"/>
    <property type="match status" value="1"/>
</dbReference>
<evidence type="ECO:0000256" key="2">
    <source>
        <dbReference type="ARBA" id="ARBA00023015"/>
    </source>
</evidence>
<evidence type="ECO:0000313" key="6">
    <source>
        <dbReference type="EMBL" id="MCI5755054.1"/>
    </source>
</evidence>
<keyword evidence="2" id="KW-0805">Transcription regulation</keyword>
<dbReference type="InterPro" id="IPR010982">
    <property type="entry name" value="Lambda_DNA-bd_dom_sf"/>
</dbReference>
<dbReference type="AlphaFoldDB" id="A0AAE3K111"/>
<dbReference type="CDD" id="cd06267">
    <property type="entry name" value="PBP1_LacI_sugar_binding-like"/>
    <property type="match status" value="1"/>
</dbReference>
<evidence type="ECO:0000256" key="1">
    <source>
        <dbReference type="ARBA" id="ARBA00022491"/>
    </source>
</evidence>
<evidence type="ECO:0000313" key="7">
    <source>
        <dbReference type="Proteomes" id="UP001139365"/>
    </source>
</evidence>
<dbReference type="Pfam" id="PF00532">
    <property type="entry name" value="Peripla_BP_1"/>
    <property type="match status" value="1"/>
</dbReference>
<gene>
    <name evidence="6" type="ORF">MR241_02025</name>
</gene>
<dbReference type="InterPro" id="IPR028082">
    <property type="entry name" value="Peripla_BP_I"/>
</dbReference>
<dbReference type="PANTHER" id="PTHR30146:SF148">
    <property type="entry name" value="HTH-TYPE TRANSCRIPTIONAL REPRESSOR PURR-RELATED"/>
    <property type="match status" value="1"/>
</dbReference>
<reference evidence="6 7" key="1">
    <citation type="submission" date="2022-03" db="EMBL/GenBank/DDBJ databases">
        <title>Metagenome-assembled genomes from swine fecal metagenomes.</title>
        <authorList>
            <person name="Holman D.B."/>
            <person name="Kommadath A."/>
        </authorList>
    </citation>
    <scope>NUCLEOTIDE SEQUENCE [LARGE SCALE GENOMIC DNA]</scope>
    <source>
        <strain evidence="6">SUG147</strain>
    </source>
</reference>
<dbReference type="GO" id="GO:0003700">
    <property type="term" value="F:DNA-binding transcription factor activity"/>
    <property type="evidence" value="ECO:0007669"/>
    <property type="project" value="TreeGrafter"/>
</dbReference>
<dbReference type="EMBL" id="JALEMU010000035">
    <property type="protein sequence ID" value="MCI5755054.1"/>
    <property type="molecule type" value="Genomic_DNA"/>
</dbReference>
<name>A0AAE3K111_9BACT</name>
<comment type="caution">
    <text evidence="6">The sequence shown here is derived from an EMBL/GenBank/DDBJ whole genome shotgun (WGS) entry which is preliminary data.</text>
</comment>
<keyword evidence="4" id="KW-0804">Transcription</keyword>
<dbReference type="InterPro" id="IPR001761">
    <property type="entry name" value="Peripla_BP/Lac1_sug-bd_dom"/>
</dbReference>
<keyword evidence="3" id="KW-0238">DNA-binding</keyword>
<evidence type="ECO:0000256" key="4">
    <source>
        <dbReference type="ARBA" id="ARBA00023163"/>
    </source>
</evidence>
<organism evidence="6 7">
    <name type="scientific">Candidatus Colimorpha enterica</name>
    <dbReference type="NCBI Taxonomy" id="3083063"/>
    <lineage>
        <taxon>Bacteria</taxon>
        <taxon>Pseudomonadati</taxon>
        <taxon>Bacteroidota</taxon>
        <taxon>Bacteroidia</taxon>
        <taxon>Bacteroidales</taxon>
        <taxon>Candidatus Colimorpha</taxon>
    </lineage>
</organism>
<accession>A0AAE3K111</accession>
<sequence length="335" mass="38002">MITSHDVAKLAKVSQTTVSRAFRDDCYIHPETRKKVLEAAEKLGYFPNYSAKSLKKKQSKIIGLLLSNYNNKFYTKITQSVESHMTDNGYRLMLTFSDEKPDKERKYLESFISSRVDGLIFIPVSRKNEDLVKAMAGFDIKVLQFTRNLYDYLDTFFIDDEFGTYMATKYLLNMGHSRILIIESEVNRESSLKIAGYRRAMEEAGAECVPGCVLYLDTDADTASLIAYAASELRPTAVISSSSMFTLSALKACQCLNLKIPDDISFISYDDNEWLDFMHIDAVAHPMDEIGENISDFLLEMINSKDDPETHAPVVRMIKPHLVVRNSVKRLTAPS</sequence>
<dbReference type="Gene3D" id="3.40.50.2300">
    <property type="match status" value="2"/>
</dbReference>
<dbReference type="PANTHER" id="PTHR30146">
    <property type="entry name" value="LACI-RELATED TRANSCRIPTIONAL REPRESSOR"/>
    <property type="match status" value="1"/>
</dbReference>